<dbReference type="Pfam" id="PF00226">
    <property type="entry name" value="DnaJ"/>
    <property type="match status" value="1"/>
</dbReference>
<sequence length="571" mass="63313">MDAARIQSLIQEYNQARSEKEWAAAFNALDEAIEIAGTAGPVEWKRWKVEIAMAAGDWDLAARSALLVNQKSHEGFTIYGLVLFLSAQIPEAQDQVQYALKLVPNHPPARALLRRINLVYRLKEEGNTAFKALDYDLAILKYTEALGEVGEDENEGKGGIMRAILLSNRATSLLKVEKYEQGVADCNDSLLLSPSSFKALRTRARLRRALELYEASIEDYAAAAETAENEAEKRVVLDEGNESVQLLRRSLWKDYYGILEVLPECSDAEIRRAYKSMVLTHHPDRGGNEEEFKLINEAYTVLSDPIRRARYDAGEIENGQYNPEEDATAHESDVDHTFTVPEEDPIPTPSSSRTNGNPFIDSEYPEDPPPSYIDDRDDEGPSQTPPTDSKNPFRRTGPPTPPPTSPRPSGSDAGPSSSRRASQKKSTPTPRPAPTPAADHKPQPRTNPFRPPPPPQPEPRPNVNPDPNPNANRRVPRADARPRPRPNPSPNPNPRPRVVPQPPRPPPAPMPYYQPQPMFVNQPPPGALRVLPGDPRIGGVQCRRCHGTGLDSFLVIFEETCSACNGIGRVF</sequence>
<evidence type="ECO:0000256" key="2">
    <source>
        <dbReference type="SAM" id="MobiDB-lite"/>
    </source>
</evidence>
<gene>
    <name evidence="4" type="ORF">SISSUDRAFT_1049296</name>
</gene>
<keyword evidence="5" id="KW-1185">Reference proteome</keyword>
<organism evidence="4 5">
    <name type="scientific">Sistotremastrum suecicum HHB10207 ss-3</name>
    <dbReference type="NCBI Taxonomy" id="1314776"/>
    <lineage>
        <taxon>Eukaryota</taxon>
        <taxon>Fungi</taxon>
        <taxon>Dikarya</taxon>
        <taxon>Basidiomycota</taxon>
        <taxon>Agaricomycotina</taxon>
        <taxon>Agaricomycetes</taxon>
        <taxon>Sistotremastrales</taxon>
        <taxon>Sistotremastraceae</taxon>
        <taxon>Sistotremastrum</taxon>
    </lineage>
</organism>
<dbReference type="Gene3D" id="1.25.40.10">
    <property type="entry name" value="Tetratricopeptide repeat domain"/>
    <property type="match status" value="1"/>
</dbReference>
<dbReference type="SMART" id="SM00028">
    <property type="entry name" value="TPR"/>
    <property type="match status" value="4"/>
</dbReference>
<dbReference type="InterPro" id="IPR036869">
    <property type="entry name" value="J_dom_sf"/>
</dbReference>
<dbReference type="PANTHER" id="PTHR44200">
    <property type="entry name" value="DNAJ HOMOLOG SUBFAMILY C MEMBER 7"/>
    <property type="match status" value="1"/>
</dbReference>
<dbReference type="Gene3D" id="1.10.287.110">
    <property type="entry name" value="DnaJ domain"/>
    <property type="match status" value="1"/>
</dbReference>
<feature type="compositionally biased region" description="Pro residues" evidence="2">
    <location>
        <begin position="449"/>
        <end position="468"/>
    </location>
</feature>
<reference evidence="4 5" key="1">
    <citation type="journal article" date="2016" name="Mol. Biol. Evol.">
        <title>Comparative Genomics of Early-Diverging Mushroom-Forming Fungi Provides Insights into the Origins of Lignocellulose Decay Capabilities.</title>
        <authorList>
            <person name="Nagy L.G."/>
            <person name="Riley R."/>
            <person name="Tritt A."/>
            <person name="Adam C."/>
            <person name="Daum C."/>
            <person name="Floudas D."/>
            <person name="Sun H."/>
            <person name="Yadav J.S."/>
            <person name="Pangilinan J."/>
            <person name="Larsson K.H."/>
            <person name="Matsuura K."/>
            <person name="Barry K."/>
            <person name="Labutti K."/>
            <person name="Kuo R."/>
            <person name="Ohm R.A."/>
            <person name="Bhattacharya S.S."/>
            <person name="Shirouzu T."/>
            <person name="Yoshinaga Y."/>
            <person name="Martin F.M."/>
            <person name="Grigoriev I.V."/>
            <person name="Hibbett D.S."/>
        </authorList>
    </citation>
    <scope>NUCLEOTIDE SEQUENCE [LARGE SCALE GENOMIC DNA]</scope>
    <source>
        <strain evidence="4 5">HHB10207 ss-3</strain>
    </source>
</reference>
<dbReference type="InterPro" id="IPR011990">
    <property type="entry name" value="TPR-like_helical_dom_sf"/>
</dbReference>
<dbReference type="PROSITE" id="PS50076">
    <property type="entry name" value="DNAJ_2"/>
    <property type="match status" value="1"/>
</dbReference>
<proteinExistence type="predicted"/>
<dbReference type="InterPro" id="IPR001623">
    <property type="entry name" value="DnaJ_domain"/>
</dbReference>
<feature type="compositionally biased region" description="Polar residues" evidence="2">
    <location>
        <begin position="414"/>
        <end position="426"/>
    </location>
</feature>
<dbReference type="SMART" id="SM00271">
    <property type="entry name" value="DnaJ"/>
    <property type="match status" value="1"/>
</dbReference>
<dbReference type="PRINTS" id="PR00625">
    <property type="entry name" value="JDOMAIN"/>
</dbReference>
<dbReference type="InterPro" id="IPR019734">
    <property type="entry name" value="TPR_rpt"/>
</dbReference>
<dbReference type="SUPFAM" id="SSF46565">
    <property type="entry name" value="Chaperone J-domain"/>
    <property type="match status" value="1"/>
</dbReference>
<accession>A0A166BY97</accession>
<feature type="compositionally biased region" description="Polar residues" evidence="2">
    <location>
        <begin position="381"/>
        <end position="390"/>
    </location>
</feature>
<feature type="compositionally biased region" description="Pro residues" evidence="2">
    <location>
        <begin position="485"/>
        <end position="514"/>
    </location>
</feature>
<evidence type="ECO:0000259" key="3">
    <source>
        <dbReference type="PROSITE" id="PS50076"/>
    </source>
</evidence>
<dbReference type="Gene3D" id="6.20.20.10">
    <property type="match status" value="1"/>
</dbReference>
<feature type="coiled-coil region" evidence="1">
    <location>
        <begin position="203"/>
        <end position="230"/>
    </location>
</feature>
<dbReference type="OrthoDB" id="10250354at2759"/>
<dbReference type="STRING" id="1314776.A0A166BY97"/>
<dbReference type="Proteomes" id="UP000076798">
    <property type="component" value="Unassembled WGS sequence"/>
</dbReference>
<name>A0A166BY97_9AGAM</name>
<protein>
    <submittedName>
        <fullName evidence="4">DnaJ-domain-containing protein</fullName>
    </submittedName>
</protein>
<dbReference type="AlphaFoldDB" id="A0A166BY97"/>
<dbReference type="PANTHER" id="PTHR44200:SF1">
    <property type="entry name" value="DNAJ HOMOLOG SUBFAMILY C MEMBER 7"/>
    <property type="match status" value="1"/>
</dbReference>
<dbReference type="CDD" id="cd06257">
    <property type="entry name" value="DnaJ"/>
    <property type="match status" value="1"/>
</dbReference>
<feature type="domain" description="J" evidence="3">
    <location>
        <begin position="254"/>
        <end position="315"/>
    </location>
</feature>
<feature type="region of interest" description="Disordered" evidence="2">
    <location>
        <begin position="338"/>
        <end position="514"/>
    </location>
</feature>
<dbReference type="EMBL" id="KV428097">
    <property type="protein sequence ID" value="KZT36880.1"/>
    <property type="molecule type" value="Genomic_DNA"/>
</dbReference>
<keyword evidence="1" id="KW-0175">Coiled coil</keyword>
<dbReference type="InterPro" id="IPR052758">
    <property type="entry name" value="SRC_co-chaperone"/>
</dbReference>
<dbReference type="SUPFAM" id="SSF48452">
    <property type="entry name" value="TPR-like"/>
    <property type="match status" value="2"/>
</dbReference>
<evidence type="ECO:0000256" key="1">
    <source>
        <dbReference type="SAM" id="Coils"/>
    </source>
</evidence>
<evidence type="ECO:0000313" key="5">
    <source>
        <dbReference type="Proteomes" id="UP000076798"/>
    </source>
</evidence>
<evidence type="ECO:0000313" key="4">
    <source>
        <dbReference type="EMBL" id="KZT36880.1"/>
    </source>
</evidence>